<proteinExistence type="predicted"/>
<keyword evidence="2" id="KW-1185">Reference proteome</keyword>
<organism evidence="1 2">
    <name type="scientific">Corallococcus exercitus</name>
    <dbReference type="NCBI Taxonomy" id="2316736"/>
    <lineage>
        <taxon>Bacteria</taxon>
        <taxon>Pseudomonadati</taxon>
        <taxon>Myxococcota</taxon>
        <taxon>Myxococcia</taxon>
        <taxon>Myxococcales</taxon>
        <taxon>Cystobacterineae</taxon>
        <taxon>Myxococcaceae</taxon>
        <taxon>Corallococcus</taxon>
    </lineage>
</organism>
<sequence>MTGAPAPSAPAAGATPNAPAPELQIVGAVYGLVNVTSAVIAAVNRNTTPQSLSIDATNENFGDTWPTVTKSLTVAYRYSSTGPVSVAVVKENATLTIGAAEFEAYRARPAVDDPGPLLQVLAATYGPSDVTATVRTLVDAATQSLSLTANNATLGDTWPNVTKALVIVAGYSDYAPFIDVVQENATYFVTYRPPLRVLSAFWGLSDVTSIAQDKVRRRTLNVVANEDVFGTPEGPSAPETATLSLAYQYGDEQPKFLVVPAGDAVVVDYSYSAQRPPYRPPPDPLTLTVLGAAYGKADVTAQVRALVKANALQITPNNALFVDSWPNVPKTFAMTYAWGPDVPVGRVVEEGTQFTVSATLPAVEPSQLISLAGLFSDGDEVAVQTCTGSFWAVDTTSGQVLANALVSGPTTQFTTHPVTGNPSQMTLTDPGGTPVVLKADGTLYVAPGTPAVFVASLTTNGTAALSVVGATSMFAAVGPGKAIVAAGSDLLTLPSTFTLLMNPTQQGRESHLRALALQDKVGDFPPELWQLWPIVYDFTFGWFLALGLGPLLISQEAARTGVMSLLMENKNVRAVIEAVILIAKLNPEASITAALLSVLLVIAQEGLTWQLFRLMLDVGWFALPMVIVQLVEWFAPGGQAAKAAQIAVSFAGWAYTTTTDVLTYINSGAVPGEGGIPASVVPAPAWSGG</sequence>
<dbReference type="AlphaFoldDB" id="A0A3A8IRB8"/>
<name>A0A3A8IRB8_9BACT</name>
<evidence type="ECO:0000313" key="2">
    <source>
        <dbReference type="Proteomes" id="UP000563426"/>
    </source>
</evidence>
<evidence type="ECO:0000313" key="1">
    <source>
        <dbReference type="EMBL" id="NOK34390.1"/>
    </source>
</evidence>
<dbReference type="EMBL" id="JABFJV010000068">
    <property type="protein sequence ID" value="NOK34390.1"/>
    <property type="molecule type" value="Genomic_DNA"/>
</dbReference>
<dbReference type="OrthoDB" id="6004232at2"/>
<dbReference type="RefSeq" id="WP_120523675.1">
    <property type="nucleotide sequence ID" value="NZ_JABFJV010000068.1"/>
</dbReference>
<reference evidence="1 2" key="1">
    <citation type="submission" date="2020-05" db="EMBL/GenBank/DDBJ databases">
        <authorList>
            <person name="Whitworth D."/>
        </authorList>
    </citation>
    <scope>NUCLEOTIDE SEQUENCE [LARGE SCALE GENOMIC DNA]</scope>
    <source>
        <strain evidence="1 2">AB043B</strain>
    </source>
</reference>
<protein>
    <submittedName>
        <fullName evidence="1">Uncharacterized protein</fullName>
    </submittedName>
</protein>
<comment type="caution">
    <text evidence="1">The sequence shown here is derived from an EMBL/GenBank/DDBJ whole genome shotgun (WGS) entry which is preliminary data.</text>
</comment>
<accession>A0A3A8IRB8</accession>
<dbReference type="Proteomes" id="UP000563426">
    <property type="component" value="Unassembled WGS sequence"/>
</dbReference>
<gene>
    <name evidence="1" type="ORF">HMI49_14400</name>
</gene>